<reference evidence="4 5" key="1">
    <citation type="submission" date="2024-04" db="EMBL/GenBank/DDBJ databases">
        <title>Role of Flies in the Dissemination of Carbapenem-Resistant Enterobacteriaceae (CRE): An Epidemiological and Genomic Study in China.</title>
        <authorList>
            <person name="Kaichao C."/>
            <person name="Zhang R."/>
            <person name="Chen S."/>
        </authorList>
    </citation>
    <scope>NUCLEOTIDE SEQUENCE [LARGE SCALE GENOMIC DNA]</scope>
    <source>
        <strain evidence="5">fly-1011</strain>
    </source>
</reference>
<dbReference type="PANTHER" id="PTHR19134:SF449">
    <property type="entry name" value="TYROSINE-PROTEIN PHOSPHATASE 1"/>
    <property type="match status" value="1"/>
</dbReference>
<dbReference type="PROSITE" id="PS00383">
    <property type="entry name" value="TYR_PHOSPHATASE_1"/>
    <property type="match status" value="1"/>
</dbReference>
<dbReference type="InterPro" id="IPR016130">
    <property type="entry name" value="Tyr_Pase_AS"/>
</dbReference>
<dbReference type="SMART" id="SM00194">
    <property type="entry name" value="PTPc"/>
    <property type="match status" value="1"/>
</dbReference>
<protein>
    <submittedName>
        <fullName evidence="4">Protein-tyrosine phosphatase family protein</fullName>
    </submittedName>
</protein>
<dbReference type="SUPFAM" id="SSF52799">
    <property type="entry name" value="(Phosphotyrosine protein) phosphatases II"/>
    <property type="match status" value="1"/>
</dbReference>
<dbReference type="Proteomes" id="UP001436462">
    <property type="component" value="Unassembled WGS sequence"/>
</dbReference>
<dbReference type="InterPro" id="IPR029021">
    <property type="entry name" value="Prot-tyrosine_phosphatase-like"/>
</dbReference>
<gene>
    <name evidence="4" type="ORF">ABN253_15020</name>
</gene>
<evidence type="ECO:0000313" key="5">
    <source>
        <dbReference type="Proteomes" id="UP001436462"/>
    </source>
</evidence>
<accession>A0ABV1LCP6</accession>
<dbReference type="InterPro" id="IPR000387">
    <property type="entry name" value="Tyr_Pase_dom"/>
</dbReference>
<dbReference type="InterPro" id="IPR000242">
    <property type="entry name" value="PTP_cat"/>
</dbReference>
<dbReference type="PROSITE" id="PS50056">
    <property type="entry name" value="TYR_PHOSPHATASE_2"/>
    <property type="match status" value="1"/>
</dbReference>
<dbReference type="InterPro" id="IPR003595">
    <property type="entry name" value="Tyr_Pase_cat"/>
</dbReference>
<name>A0ABV1LCP6_9GAMM</name>
<dbReference type="RefSeq" id="WP_349420155.1">
    <property type="nucleotide sequence ID" value="NZ_JBEEWF010000010.1"/>
</dbReference>
<dbReference type="Pfam" id="PF00102">
    <property type="entry name" value="Y_phosphatase"/>
    <property type="match status" value="1"/>
</dbReference>
<evidence type="ECO:0000259" key="3">
    <source>
        <dbReference type="PROSITE" id="PS50056"/>
    </source>
</evidence>
<sequence length="469" mass="53511">MLLSPANFRCTPITNSFGSSGEVKNSTWNNITSIKNSHNEMLPKPPAGSPIYKSSTRIDDPLPLPPKPSANSPIYKLSNTTYSPPTDFPSKIRIVNNKPHLLQPQRINTENNSLLSRRQINNTNISNFNFSHSNKEVRLHNARDNFLVAVKKCTGTDKYNEKAKILFNNLNGLKYSSADYQSVENSRYSKQLTYRTDTLIKSGNVSLPANDVSYYNSPNMTIASQYPLNNKESLKNYFNMLFDNDINTVYVLASKDDIKKDLSKLGAEYNKSNFEKEGFKYFREDLDFDNINSRPIQKWDFSKFKIKDKNGMVKVVENKNGENEFSGNERHLDCKAYSRFLTKKGSNEKKKINFVHIFDWKDHTGIDATKLKNTINVIGDKLKINPTKENIAVHCLAGLGRTGEFIALMEMMKAEQSGNKEGKSLESIISDLREKRSFRALYQPEQIAELFKYAIDNNISLLNDDIKIK</sequence>
<dbReference type="Gene3D" id="3.90.190.10">
    <property type="entry name" value="Protein tyrosine phosphatase superfamily"/>
    <property type="match status" value="1"/>
</dbReference>
<evidence type="ECO:0000313" key="4">
    <source>
        <dbReference type="EMBL" id="MEQ5349488.1"/>
    </source>
</evidence>
<dbReference type="InterPro" id="IPR050348">
    <property type="entry name" value="Protein-Tyr_Phosphatase"/>
</dbReference>
<feature type="domain" description="Tyrosine specific protein phosphatases" evidence="3">
    <location>
        <begin position="369"/>
        <end position="436"/>
    </location>
</feature>
<dbReference type="SMART" id="SM00404">
    <property type="entry name" value="PTPc_motif"/>
    <property type="match status" value="1"/>
</dbReference>
<proteinExistence type="predicted"/>
<dbReference type="PANTHER" id="PTHR19134">
    <property type="entry name" value="RECEPTOR-TYPE TYROSINE-PROTEIN PHOSPHATASE"/>
    <property type="match status" value="1"/>
</dbReference>
<dbReference type="PRINTS" id="PR00700">
    <property type="entry name" value="PRTYPHPHTASE"/>
</dbReference>
<evidence type="ECO:0000256" key="1">
    <source>
        <dbReference type="SAM" id="MobiDB-lite"/>
    </source>
</evidence>
<dbReference type="PROSITE" id="PS50055">
    <property type="entry name" value="TYR_PHOSPHATASE_PTP"/>
    <property type="match status" value="1"/>
</dbReference>
<keyword evidence="5" id="KW-1185">Reference proteome</keyword>
<organism evidence="4 5">
    <name type="scientific">Proteus genomosp. 6</name>
    <dbReference type="NCBI Taxonomy" id="1311820"/>
    <lineage>
        <taxon>Bacteria</taxon>
        <taxon>Pseudomonadati</taxon>
        <taxon>Pseudomonadota</taxon>
        <taxon>Gammaproteobacteria</taxon>
        <taxon>Enterobacterales</taxon>
        <taxon>Morganellaceae</taxon>
        <taxon>Proteus</taxon>
    </lineage>
</organism>
<dbReference type="EMBL" id="JBEEWF010000010">
    <property type="protein sequence ID" value="MEQ5349488.1"/>
    <property type="molecule type" value="Genomic_DNA"/>
</dbReference>
<feature type="domain" description="Tyrosine-protein phosphatase" evidence="2">
    <location>
        <begin position="181"/>
        <end position="457"/>
    </location>
</feature>
<feature type="region of interest" description="Disordered" evidence="1">
    <location>
        <begin position="36"/>
        <end position="74"/>
    </location>
</feature>
<evidence type="ECO:0000259" key="2">
    <source>
        <dbReference type="PROSITE" id="PS50055"/>
    </source>
</evidence>
<comment type="caution">
    <text evidence="4">The sequence shown here is derived from an EMBL/GenBank/DDBJ whole genome shotgun (WGS) entry which is preliminary data.</text>
</comment>